<dbReference type="AlphaFoldDB" id="A0A7T5VD16"/>
<evidence type="ECO:0000313" key="1">
    <source>
        <dbReference type="EMBL" id="QQG65652.1"/>
    </source>
</evidence>
<dbReference type="Pfam" id="PF14337">
    <property type="entry name" value="Abi_alpha"/>
    <property type="match status" value="1"/>
</dbReference>
<name>A0A7T5VD16_9BACT</name>
<reference evidence="1 2" key="1">
    <citation type="submission" date="2020-05" db="EMBL/GenBank/DDBJ databases">
        <title>Complete genome of Desulfobulbus oligotrophicus.</title>
        <authorList>
            <person name="Podar M."/>
        </authorList>
    </citation>
    <scope>NUCLEOTIDE SEQUENCE [LARGE SCALE GENOMIC DNA]</scope>
    <source>
        <strain evidence="1 2">Prop6</strain>
    </source>
</reference>
<protein>
    <submittedName>
        <fullName evidence="1">DUF4393 domain-containing protein</fullName>
    </submittedName>
</protein>
<evidence type="ECO:0000313" key="2">
    <source>
        <dbReference type="Proteomes" id="UP000596092"/>
    </source>
</evidence>
<dbReference type="RefSeq" id="WP_199260979.1">
    <property type="nucleotide sequence ID" value="NZ_CP054140.1"/>
</dbReference>
<dbReference type="Gene3D" id="3.30.110.190">
    <property type="match status" value="1"/>
</dbReference>
<dbReference type="EMBL" id="CP054140">
    <property type="protein sequence ID" value="QQG65652.1"/>
    <property type="molecule type" value="Genomic_DNA"/>
</dbReference>
<dbReference type="Proteomes" id="UP000596092">
    <property type="component" value="Chromosome"/>
</dbReference>
<dbReference type="InterPro" id="IPR025506">
    <property type="entry name" value="Abi_alpha"/>
</dbReference>
<sequence length="241" mass="27733">MNWLENLSKILPVDKIYEDIAQPAFREIGDAARSSVRAARFLLAPVDYLAAHQVRWQRWLKKINDQVPEKNLILAHPQLTGPAIEGLRYLEEENILAELFVNLLARSIDKDRVSEAHPAFAKIIAQLSPDEALIIYLLNKEERILKQYSKYFHKTSTFGPREIVENHFPLAKLAYPQNYFMYMDHLFSLNLAGVWQHGNQEPIMKNGLQTGVNITSYAQLTPFGKLFSKACLPNNIDEWTI</sequence>
<proteinExistence type="predicted"/>
<dbReference type="KEGG" id="dog:HP555_07120"/>
<organism evidence="1 2">
    <name type="scientific">Desulfobulbus oligotrophicus</name>
    <dbReference type="NCBI Taxonomy" id="1909699"/>
    <lineage>
        <taxon>Bacteria</taxon>
        <taxon>Pseudomonadati</taxon>
        <taxon>Thermodesulfobacteriota</taxon>
        <taxon>Desulfobulbia</taxon>
        <taxon>Desulfobulbales</taxon>
        <taxon>Desulfobulbaceae</taxon>
        <taxon>Desulfobulbus</taxon>
    </lineage>
</organism>
<accession>A0A7T5VD16</accession>
<keyword evidence="2" id="KW-1185">Reference proteome</keyword>
<gene>
    <name evidence="1" type="ORF">HP555_07120</name>
</gene>